<dbReference type="PANTHER" id="PTHR48111:SF1">
    <property type="entry name" value="TWO-COMPONENT RESPONSE REGULATOR ORR33"/>
    <property type="match status" value="1"/>
</dbReference>
<evidence type="ECO:0000313" key="10">
    <source>
        <dbReference type="EMBL" id="RAK30574.1"/>
    </source>
</evidence>
<dbReference type="SUPFAM" id="SSF46894">
    <property type="entry name" value="C-terminal effector domain of the bipartite response regulators"/>
    <property type="match status" value="1"/>
</dbReference>
<dbReference type="InterPro" id="IPR001867">
    <property type="entry name" value="OmpR/PhoB-type_DNA-bd"/>
</dbReference>
<evidence type="ECO:0000256" key="5">
    <source>
        <dbReference type="ARBA" id="ARBA00023163"/>
    </source>
</evidence>
<keyword evidence="2" id="KW-0902">Two-component regulatory system</keyword>
<evidence type="ECO:0000259" key="9">
    <source>
        <dbReference type="PROSITE" id="PS51755"/>
    </source>
</evidence>
<evidence type="ECO:0000256" key="6">
    <source>
        <dbReference type="PROSITE-ProRule" id="PRU00169"/>
    </source>
</evidence>
<dbReference type="InterPro" id="IPR039420">
    <property type="entry name" value="WalR-like"/>
</dbReference>
<dbReference type="PROSITE" id="PS50110">
    <property type="entry name" value="RESPONSE_REGULATORY"/>
    <property type="match status" value="1"/>
</dbReference>
<dbReference type="Pfam" id="PF00072">
    <property type="entry name" value="Response_reg"/>
    <property type="match status" value="1"/>
</dbReference>
<evidence type="ECO:0000256" key="4">
    <source>
        <dbReference type="ARBA" id="ARBA00023125"/>
    </source>
</evidence>
<dbReference type="InterPro" id="IPR001789">
    <property type="entry name" value="Sig_transdc_resp-reg_receiver"/>
</dbReference>
<dbReference type="InterPro" id="IPR016032">
    <property type="entry name" value="Sig_transdc_resp-reg_C-effctor"/>
</dbReference>
<keyword evidence="3" id="KW-0805">Transcription regulation</keyword>
<feature type="domain" description="OmpR/PhoB-type" evidence="9">
    <location>
        <begin position="135"/>
        <end position="229"/>
    </location>
</feature>
<evidence type="ECO:0000259" key="8">
    <source>
        <dbReference type="PROSITE" id="PS50110"/>
    </source>
</evidence>
<dbReference type="Gene3D" id="6.10.250.690">
    <property type="match status" value="1"/>
</dbReference>
<evidence type="ECO:0000313" key="11">
    <source>
        <dbReference type="Proteomes" id="UP000249341"/>
    </source>
</evidence>
<accession>A0A327Z7A4</accession>
<dbReference type="InterPro" id="IPR036388">
    <property type="entry name" value="WH-like_DNA-bd_sf"/>
</dbReference>
<comment type="caution">
    <text evidence="10">The sequence shown here is derived from an EMBL/GenBank/DDBJ whole genome shotgun (WGS) entry which is preliminary data.</text>
</comment>
<evidence type="ECO:0000256" key="1">
    <source>
        <dbReference type="ARBA" id="ARBA00022553"/>
    </source>
</evidence>
<sequence>MSVDRHGLERRDHGHTRQRGHLLVIIPELDLRESLTGRLAAAGYAVTAVATGTDAMASLDERHFDLLIVDVEIPDLHDLARARPVLADRPPIICMTTCDALDLLLPELGTEVEDYVTKPCRIPELLARVHVQLRQPELRHRDLVLDEVVFQAWRGDRPLDVTPAEYRLLRHLLCNAGRVLSKEQLSESVWGEARGLNAIERLVSRLRQKVDATQPALIHTRRGFGYCLG</sequence>
<dbReference type="PANTHER" id="PTHR48111">
    <property type="entry name" value="REGULATOR OF RPOS"/>
    <property type="match status" value="1"/>
</dbReference>
<feature type="DNA-binding region" description="OmpR/PhoB-type" evidence="7">
    <location>
        <begin position="135"/>
        <end position="229"/>
    </location>
</feature>
<dbReference type="CDD" id="cd00383">
    <property type="entry name" value="trans_reg_C"/>
    <property type="match status" value="1"/>
</dbReference>
<dbReference type="InterPro" id="IPR011006">
    <property type="entry name" value="CheY-like_superfamily"/>
</dbReference>
<evidence type="ECO:0000256" key="2">
    <source>
        <dbReference type="ARBA" id="ARBA00023012"/>
    </source>
</evidence>
<dbReference type="GO" id="GO:0032993">
    <property type="term" value="C:protein-DNA complex"/>
    <property type="evidence" value="ECO:0007669"/>
    <property type="project" value="TreeGrafter"/>
</dbReference>
<evidence type="ECO:0000256" key="7">
    <source>
        <dbReference type="PROSITE-ProRule" id="PRU01091"/>
    </source>
</evidence>
<organism evidence="10 11">
    <name type="scientific">Actinoplanes lutulentus</name>
    <dbReference type="NCBI Taxonomy" id="1287878"/>
    <lineage>
        <taxon>Bacteria</taxon>
        <taxon>Bacillati</taxon>
        <taxon>Actinomycetota</taxon>
        <taxon>Actinomycetes</taxon>
        <taxon>Micromonosporales</taxon>
        <taxon>Micromonosporaceae</taxon>
        <taxon>Actinoplanes</taxon>
    </lineage>
</organism>
<dbReference type="AlphaFoldDB" id="A0A327Z7A4"/>
<dbReference type="RefSeq" id="WP_111652609.1">
    <property type="nucleotide sequence ID" value="NZ_JACHWI010000007.1"/>
</dbReference>
<keyword evidence="11" id="KW-1185">Reference proteome</keyword>
<gene>
    <name evidence="10" type="ORF">B0I29_116233</name>
</gene>
<dbReference type="Pfam" id="PF00486">
    <property type="entry name" value="Trans_reg_C"/>
    <property type="match status" value="1"/>
</dbReference>
<dbReference type="Proteomes" id="UP000249341">
    <property type="component" value="Unassembled WGS sequence"/>
</dbReference>
<dbReference type="OrthoDB" id="5242462at2"/>
<dbReference type="PROSITE" id="PS51755">
    <property type="entry name" value="OMPR_PHOB"/>
    <property type="match status" value="1"/>
</dbReference>
<reference evidence="10 11" key="1">
    <citation type="submission" date="2018-06" db="EMBL/GenBank/DDBJ databases">
        <title>Genomic Encyclopedia of Type Strains, Phase III (KMG-III): the genomes of soil and plant-associated and newly described type strains.</title>
        <authorList>
            <person name="Whitman W."/>
        </authorList>
    </citation>
    <scope>NUCLEOTIDE SEQUENCE [LARGE SCALE GENOMIC DNA]</scope>
    <source>
        <strain evidence="10 11">CGMCC 4.7090</strain>
    </source>
</reference>
<dbReference type="GO" id="GO:0000976">
    <property type="term" value="F:transcription cis-regulatory region binding"/>
    <property type="evidence" value="ECO:0007669"/>
    <property type="project" value="TreeGrafter"/>
</dbReference>
<keyword evidence="5" id="KW-0804">Transcription</keyword>
<feature type="domain" description="Response regulatory" evidence="8">
    <location>
        <begin position="21"/>
        <end position="133"/>
    </location>
</feature>
<feature type="modified residue" description="4-aspartylphosphate" evidence="6">
    <location>
        <position position="70"/>
    </location>
</feature>
<proteinExistence type="predicted"/>
<keyword evidence="1 6" id="KW-0597">Phosphoprotein</keyword>
<dbReference type="GO" id="GO:0005829">
    <property type="term" value="C:cytosol"/>
    <property type="evidence" value="ECO:0007669"/>
    <property type="project" value="TreeGrafter"/>
</dbReference>
<dbReference type="GO" id="GO:0000156">
    <property type="term" value="F:phosphorelay response regulator activity"/>
    <property type="evidence" value="ECO:0007669"/>
    <property type="project" value="TreeGrafter"/>
</dbReference>
<keyword evidence="4 7" id="KW-0238">DNA-binding</keyword>
<name>A0A327Z7A4_9ACTN</name>
<dbReference type="Gene3D" id="1.10.10.10">
    <property type="entry name" value="Winged helix-like DNA-binding domain superfamily/Winged helix DNA-binding domain"/>
    <property type="match status" value="1"/>
</dbReference>
<dbReference type="EMBL" id="QLMJ01000016">
    <property type="protein sequence ID" value="RAK30574.1"/>
    <property type="molecule type" value="Genomic_DNA"/>
</dbReference>
<dbReference type="Gene3D" id="3.40.50.2300">
    <property type="match status" value="1"/>
</dbReference>
<dbReference type="SMART" id="SM00862">
    <property type="entry name" value="Trans_reg_C"/>
    <property type="match status" value="1"/>
</dbReference>
<evidence type="ECO:0000256" key="3">
    <source>
        <dbReference type="ARBA" id="ARBA00023015"/>
    </source>
</evidence>
<dbReference type="SUPFAM" id="SSF52172">
    <property type="entry name" value="CheY-like"/>
    <property type="match status" value="1"/>
</dbReference>
<dbReference type="GO" id="GO:0006355">
    <property type="term" value="P:regulation of DNA-templated transcription"/>
    <property type="evidence" value="ECO:0007669"/>
    <property type="project" value="InterPro"/>
</dbReference>
<dbReference type="SMART" id="SM00448">
    <property type="entry name" value="REC"/>
    <property type="match status" value="1"/>
</dbReference>
<protein>
    <submittedName>
        <fullName evidence="10">DNA-binding response OmpR family regulator</fullName>
    </submittedName>
</protein>